<evidence type="ECO:0000313" key="2">
    <source>
        <dbReference type="EMBL" id="MPW21098.1"/>
    </source>
</evidence>
<reference evidence="2 3" key="1">
    <citation type="submission" date="2019-10" db="EMBL/GenBank/DDBJ databases">
        <title>Paraburkholderia sp. isolated from nodules of Mimosa pudica from Brazilian Atlantic Forest soils.</title>
        <authorList>
            <person name="Paulitsch F."/>
            <person name="Hungria M."/>
            <person name="Dall'Agnol R."/>
        </authorList>
    </citation>
    <scope>NUCLEOTIDE SEQUENCE [LARGE SCALE GENOMIC DNA]</scope>
    <source>
        <strain evidence="2 3">CNPSo 3157</strain>
    </source>
</reference>
<evidence type="ECO:0000256" key="1">
    <source>
        <dbReference type="SAM" id="MobiDB-lite"/>
    </source>
</evidence>
<comment type="caution">
    <text evidence="2">The sequence shown here is derived from an EMBL/GenBank/DDBJ whole genome shotgun (WGS) entry which is preliminary data.</text>
</comment>
<dbReference type="RefSeq" id="WP_152764496.1">
    <property type="nucleotide sequence ID" value="NZ_WHNP01000038.1"/>
</dbReference>
<protein>
    <submittedName>
        <fullName evidence="2">Uncharacterized protein</fullName>
    </submittedName>
</protein>
<gene>
    <name evidence="2" type="ORF">GCT13_30545</name>
</gene>
<dbReference type="Proteomes" id="UP000484381">
    <property type="component" value="Unassembled WGS sequence"/>
</dbReference>
<name>A0A7X1NGI9_9BURK</name>
<dbReference type="AlphaFoldDB" id="A0A7X1NGI9"/>
<feature type="region of interest" description="Disordered" evidence="1">
    <location>
        <begin position="96"/>
        <end position="116"/>
    </location>
</feature>
<evidence type="ECO:0000313" key="3">
    <source>
        <dbReference type="Proteomes" id="UP000484381"/>
    </source>
</evidence>
<sequence>MQNEKSDSPITSPLHITRRLSALERISNTAVEHPSQRVTEFEMVTAMISTAQHPEAPETDRKPILKALERMTDIFLSEAIDGECLMFARNRSPEEWDELDDQLMQQGANNASGSRH</sequence>
<dbReference type="EMBL" id="WHNP01000038">
    <property type="protein sequence ID" value="MPW21098.1"/>
    <property type="molecule type" value="Genomic_DNA"/>
</dbReference>
<organism evidence="2 3">
    <name type="scientific">Paraburkholderia franconis</name>
    <dbReference type="NCBI Taxonomy" id="2654983"/>
    <lineage>
        <taxon>Bacteria</taxon>
        <taxon>Pseudomonadati</taxon>
        <taxon>Pseudomonadota</taxon>
        <taxon>Betaproteobacteria</taxon>
        <taxon>Burkholderiales</taxon>
        <taxon>Burkholderiaceae</taxon>
        <taxon>Paraburkholderia</taxon>
    </lineage>
</organism>
<feature type="compositionally biased region" description="Polar residues" evidence="1">
    <location>
        <begin position="103"/>
        <end position="116"/>
    </location>
</feature>
<accession>A0A7X1NGI9</accession>
<proteinExistence type="predicted"/>
<keyword evidence="3" id="KW-1185">Reference proteome</keyword>